<dbReference type="GO" id="GO:0016787">
    <property type="term" value="F:hydrolase activity"/>
    <property type="evidence" value="ECO:0007669"/>
    <property type="project" value="UniProtKB-KW"/>
</dbReference>
<comment type="caution">
    <text evidence="7">The sequence shown here is derived from an EMBL/GenBank/DDBJ whole genome shotgun (WGS) entry which is preliminary data.</text>
</comment>
<evidence type="ECO:0000313" key="8">
    <source>
        <dbReference type="Proteomes" id="UP001166286"/>
    </source>
</evidence>
<accession>A0AA39V3U1</accession>
<feature type="region of interest" description="Disordered" evidence="4">
    <location>
        <begin position="1"/>
        <end position="65"/>
    </location>
</feature>
<organism evidence="7 8">
    <name type="scientific">Cladonia borealis</name>
    <dbReference type="NCBI Taxonomy" id="184061"/>
    <lineage>
        <taxon>Eukaryota</taxon>
        <taxon>Fungi</taxon>
        <taxon>Dikarya</taxon>
        <taxon>Ascomycota</taxon>
        <taxon>Pezizomycotina</taxon>
        <taxon>Lecanoromycetes</taxon>
        <taxon>OSLEUM clade</taxon>
        <taxon>Lecanoromycetidae</taxon>
        <taxon>Lecanorales</taxon>
        <taxon>Lecanorineae</taxon>
        <taxon>Cladoniaceae</taxon>
        <taxon>Cladonia</taxon>
    </lineage>
</organism>
<dbReference type="InterPro" id="IPR049730">
    <property type="entry name" value="SNF2/RAD54-like_C"/>
</dbReference>
<keyword evidence="3" id="KW-0067">ATP-binding</keyword>
<reference evidence="7" key="1">
    <citation type="submission" date="2023-03" db="EMBL/GenBank/DDBJ databases">
        <title>Complete genome of Cladonia borealis.</title>
        <authorList>
            <person name="Park H."/>
        </authorList>
    </citation>
    <scope>NUCLEOTIDE SEQUENCE</scope>
    <source>
        <strain evidence="7">ANT050790</strain>
    </source>
</reference>
<dbReference type="InterPro" id="IPR050628">
    <property type="entry name" value="SNF2_RAD54_helicase_TF"/>
</dbReference>
<evidence type="ECO:0000256" key="2">
    <source>
        <dbReference type="ARBA" id="ARBA00022801"/>
    </source>
</evidence>
<dbReference type="Pfam" id="PF00271">
    <property type="entry name" value="Helicase_C"/>
    <property type="match status" value="1"/>
</dbReference>
<dbReference type="PANTHER" id="PTHR45626:SF52">
    <property type="entry name" value="SINGLE-STRANDED DNA-DEPENDENT ATPASE (EUROFUNG)"/>
    <property type="match status" value="1"/>
</dbReference>
<keyword evidence="8" id="KW-1185">Reference proteome</keyword>
<dbReference type="CDD" id="cd18008">
    <property type="entry name" value="DEXDc_SHPRH-like"/>
    <property type="match status" value="1"/>
</dbReference>
<dbReference type="AlphaFoldDB" id="A0AA39V3U1"/>
<feature type="compositionally biased region" description="Polar residues" evidence="4">
    <location>
        <begin position="110"/>
        <end position="119"/>
    </location>
</feature>
<feature type="domain" description="Helicase ATP-binding" evidence="5">
    <location>
        <begin position="467"/>
        <end position="657"/>
    </location>
</feature>
<dbReference type="InterPro" id="IPR038718">
    <property type="entry name" value="SNF2-like_sf"/>
</dbReference>
<dbReference type="InterPro" id="IPR027417">
    <property type="entry name" value="P-loop_NTPase"/>
</dbReference>
<name>A0AA39V3U1_9LECA</name>
<dbReference type="SUPFAM" id="SSF52540">
    <property type="entry name" value="P-loop containing nucleoside triphosphate hydrolases"/>
    <property type="match status" value="2"/>
</dbReference>
<dbReference type="SMART" id="SM00490">
    <property type="entry name" value="HELICc"/>
    <property type="match status" value="1"/>
</dbReference>
<sequence length="1056" mass="116507">MASQSAWPSIGLGVEEEDAGRGKRLCMGLSSPTSSNFGGGPRPALPRTPAGSNACNSPCYEPSSDNSVPNIFPDFPSQARSSRQGVHAWATAPADGFDSSDTRGGPDLFLSQQSAPWSSQDKKKHSSVVQDALQPSRFGADISPGFGAPTSAADQLRTPWQSALPAEDLEGQFYKSGVGAMNSPINYEDSASLYEVDGVIVSGDGSEAAGSVVQTSEDRLCLGMISTSTLRVSSAALARIPEGQSDVALKVQGPVTTVHSSKNKDYIGFLDSKTAKSLDAVLGEYEFRTRNYISRPPNANSKKVDVPWGSTLPLYINIYGRTQDFDALGEALAEQDIFLQHPLDKQDLACYKNPQYFVRPGQDFSTIKWGDAVFMGTNDEASENSSSPDENQLDSIFKTAQGPEECSGVEQSPRLTTSLQSHQKIALAMMLEKESGNLEGNQFEVLWSQKNNHSGSWYRNKVTGTKKENPSLCLGGLLADEMGLGKTLTTIALISSTLDAMATTAVDEPPARTLTPVEEYNKMTLIVTPKSTLHSWKEQFAKHTVTASIRVFFYAGNKRKSTAPSMMSHDVVITTYGTLTAEKNRKAKHSCDEDQPLLSHRWYRIVLDEAHVIRNASTKQCATACALKARHRWCLTGTPIQNRIEDFGALLQFLRVDPFDNPSFFMHQIAEWIKCGHETGMKRLRQLVSAVCLRRTKACLGLPPRNNEIQDVHLNDEELVLYESCKQSTIEFIDFVFKEDEKLKSSATAIQLILRLRQVCDHGKQMLSVTTLENMEAYRTSHGSREFASPSAEAPVCGVCGCEVHDYKSLLRCMHPACHRCSQEMEIDVEPECSVCSGTNLKKVDLAWEPAIQGHMDLDYQPSSKVTALLRNLEIDKGRSTETPVKSVVFSYWTKMLDLISRALIANGIRFQRLDGKMSTHQRHRAIQTFRDEPGCTVFLATIGSAGVGIDLTAACRVHLIEPQWNPMAEEQALDRVHRIGQTRPVTAIRYIVKGSVEEYVVSLQKKKLDLIQQSLGAHNPPKAASLKERMKAILRWHSDRPTIQITQELANDEDL</sequence>
<feature type="region of interest" description="Disordered" evidence="4">
    <location>
        <begin position="92"/>
        <end position="124"/>
    </location>
</feature>
<dbReference type="SMART" id="SM00487">
    <property type="entry name" value="DEXDc"/>
    <property type="match status" value="1"/>
</dbReference>
<dbReference type="GO" id="GO:0005634">
    <property type="term" value="C:nucleus"/>
    <property type="evidence" value="ECO:0007669"/>
    <property type="project" value="TreeGrafter"/>
</dbReference>
<dbReference type="Gene3D" id="3.40.50.300">
    <property type="entry name" value="P-loop containing nucleotide triphosphate hydrolases"/>
    <property type="match status" value="1"/>
</dbReference>
<dbReference type="InterPro" id="IPR014001">
    <property type="entry name" value="Helicase_ATP-bd"/>
</dbReference>
<feature type="domain" description="Helicase C-terminal" evidence="6">
    <location>
        <begin position="865"/>
        <end position="1028"/>
    </location>
</feature>
<protein>
    <submittedName>
        <fullName evidence="7">Uncharacterized protein</fullName>
    </submittedName>
</protein>
<dbReference type="PANTHER" id="PTHR45626">
    <property type="entry name" value="TRANSCRIPTION TERMINATION FACTOR 2-RELATED"/>
    <property type="match status" value="1"/>
</dbReference>
<keyword evidence="1" id="KW-0547">Nucleotide-binding</keyword>
<dbReference type="PROSITE" id="PS51194">
    <property type="entry name" value="HELICASE_CTER"/>
    <property type="match status" value="1"/>
</dbReference>
<dbReference type="EMBL" id="JAFEKC020000004">
    <property type="protein sequence ID" value="KAK0514857.1"/>
    <property type="molecule type" value="Genomic_DNA"/>
</dbReference>
<evidence type="ECO:0000259" key="5">
    <source>
        <dbReference type="PROSITE" id="PS51192"/>
    </source>
</evidence>
<dbReference type="CDD" id="cd18793">
    <property type="entry name" value="SF2_C_SNF"/>
    <property type="match status" value="1"/>
</dbReference>
<evidence type="ECO:0000256" key="3">
    <source>
        <dbReference type="ARBA" id="ARBA00022840"/>
    </source>
</evidence>
<evidence type="ECO:0000256" key="1">
    <source>
        <dbReference type="ARBA" id="ARBA00022741"/>
    </source>
</evidence>
<dbReference type="InterPro" id="IPR001650">
    <property type="entry name" value="Helicase_C-like"/>
</dbReference>
<evidence type="ECO:0000256" key="4">
    <source>
        <dbReference type="SAM" id="MobiDB-lite"/>
    </source>
</evidence>
<keyword evidence="2" id="KW-0378">Hydrolase</keyword>
<proteinExistence type="predicted"/>
<dbReference type="Proteomes" id="UP001166286">
    <property type="component" value="Unassembled WGS sequence"/>
</dbReference>
<dbReference type="Pfam" id="PF00176">
    <property type="entry name" value="SNF2-rel_dom"/>
    <property type="match status" value="1"/>
</dbReference>
<dbReference type="Gene3D" id="3.40.50.10810">
    <property type="entry name" value="Tandem AAA-ATPase domain"/>
    <property type="match status" value="1"/>
</dbReference>
<gene>
    <name evidence="7" type="ORF">JMJ35_002236</name>
</gene>
<evidence type="ECO:0000259" key="6">
    <source>
        <dbReference type="PROSITE" id="PS51194"/>
    </source>
</evidence>
<evidence type="ECO:0000313" key="7">
    <source>
        <dbReference type="EMBL" id="KAK0514857.1"/>
    </source>
</evidence>
<dbReference type="GO" id="GO:0005524">
    <property type="term" value="F:ATP binding"/>
    <property type="evidence" value="ECO:0007669"/>
    <property type="project" value="UniProtKB-KW"/>
</dbReference>
<dbReference type="GO" id="GO:0006281">
    <property type="term" value="P:DNA repair"/>
    <property type="evidence" value="ECO:0007669"/>
    <property type="project" value="TreeGrafter"/>
</dbReference>
<dbReference type="GO" id="GO:0008094">
    <property type="term" value="F:ATP-dependent activity, acting on DNA"/>
    <property type="evidence" value="ECO:0007669"/>
    <property type="project" value="TreeGrafter"/>
</dbReference>
<dbReference type="InterPro" id="IPR000330">
    <property type="entry name" value="SNF2_N"/>
</dbReference>
<dbReference type="PROSITE" id="PS51192">
    <property type="entry name" value="HELICASE_ATP_BIND_1"/>
    <property type="match status" value="1"/>
</dbReference>